<dbReference type="Proteomes" id="UP000555552">
    <property type="component" value="Unassembled WGS sequence"/>
</dbReference>
<sequence length="91" mass="9803">MVPTSLLVTAMIGGFAVALTAVLAVVGVLGSRLTDLRADMTGRFDVVDRRFDGVDRRVERLEERVGGVEEQMTAVRASLGAVDARLTTLER</sequence>
<dbReference type="AlphaFoldDB" id="A0A849BL10"/>
<comment type="caution">
    <text evidence="3">The sequence shown here is derived from an EMBL/GenBank/DDBJ whole genome shotgun (WGS) entry which is preliminary data.</text>
</comment>
<keyword evidence="1" id="KW-0175">Coiled coil</keyword>
<proteinExistence type="predicted"/>
<gene>
    <name evidence="3" type="ORF">HLB09_12425</name>
</gene>
<evidence type="ECO:0000313" key="4">
    <source>
        <dbReference type="Proteomes" id="UP000555552"/>
    </source>
</evidence>
<feature type="transmembrane region" description="Helical" evidence="2">
    <location>
        <begin position="6"/>
        <end position="30"/>
    </location>
</feature>
<dbReference type="Gene3D" id="3.90.20.10">
    <property type="match status" value="1"/>
</dbReference>
<dbReference type="EMBL" id="JABEMA010000213">
    <property type="protein sequence ID" value="NNH23880.1"/>
    <property type="molecule type" value="Genomic_DNA"/>
</dbReference>
<keyword evidence="4" id="KW-1185">Reference proteome</keyword>
<evidence type="ECO:0000256" key="1">
    <source>
        <dbReference type="SAM" id="Coils"/>
    </source>
</evidence>
<protein>
    <submittedName>
        <fullName evidence="3">Uncharacterized protein</fullName>
    </submittedName>
</protein>
<evidence type="ECO:0000256" key="2">
    <source>
        <dbReference type="SAM" id="Phobius"/>
    </source>
</evidence>
<name>A0A849BL10_9ACTN</name>
<dbReference type="RefSeq" id="WP_171203666.1">
    <property type="nucleotide sequence ID" value="NZ_BAAANP010000049.1"/>
</dbReference>
<organism evidence="3 4">
    <name type="scientific">Pseudokineococcus marinus</name>
    <dbReference type="NCBI Taxonomy" id="351215"/>
    <lineage>
        <taxon>Bacteria</taxon>
        <taxon>Bacillati</taxon>
        <taxon>Actinomycetota</taxon>
        <taxon>Actinomycetes</taxon>
        <taxon>Kineosporiales</taxon>
        <taxon>Kineosporiaceae</taxon>
        <taxon>Pseudokineococcus</taxon>
    </lineage>
</organism>
<accession>A0A849BL10</accession>
<evidence type="ECO:0000313" key="3">
    <source>
        <dbReference type="EMBL" id="NNH23880.1"/>
    </source>
</evidence>
<keyword evidence="2" id="KW-0812">Transmembrane</keyword>
<keyword evidence="2" id="KW-1133">Transmembrane helix</keyword>
<feature type="coiled-coil region" evidence="1">
    <location>
        <begin position="51"/>
        <end position="78"/>
    </location>
</feature>
<keyword evidence="2" id="KW-0472">Membrane</keyword>
<reference evidence="3 4" key="1">
    <citation type="submission" date="2020-05" db="EMBL/GenBank/DDBJ databases">
        <title>MicrobeNet Type strains.</title>
        <authorList>
            <person name="Nicholson A.C."/>
        </authorList>
    </citation>
    <scope>NUCLEOTIDE SEQUENCE [LARGE SCALE GENOMIC DNA]</scope>
    <source>
        <strain evidence="3 4">JCM 14547</strain>
    </source>
</reference>